<reference evidence="2 3" key="1">
    <citation type="submission" date="2018-10" db="EMBL/GenBank/DDBJ databases">
        <title>Phylogenomics of Brevibacillus.</title>
        <authorList>
            <person name="Dunlap C."/>
        </authorList>
    </citation>
    <scope>NUCLEOTIDE SEQUENCE [LARGE SCALE GENOMIC DNA]</scope>
    <source>
        <strain evidence="2 3">JCM 15085</strain>
    </source>
</reference>
<evidence type="ECO:0000313" key="3">
    <source>
        <dbReference type="Proteomes" id="UP000281915"/>
    </source>
</evidence>
<comment type="caution">
    <text evidence="2">The sequence shown here is derived from an EMBL/GenBank/DDBJ whole genome shotgun (WGS) entry which is preliminary data.</text>
</comment>
<dbReference type="PROSITE" id="PS51819">
    <property type="entry name" value="VOC"/>
    <property type="match status" value="1"/>
</dbReference>
<feature type="domain" description="VOC" evidence="1">
    <location>
        <begin position="4"/>
        <end position="127"/>
    </location>
</feature>
<name>A0A3M8C294_9BACL</name>
<dbReference type="Proteomes" id="UP000281915">
    <property type="component" value="Unassembled WGS sequence"/>
</dbReference>
<dbReference type="InterPro" id="IPR037523">
    <property type="entry name" value="VOC_core"/>
</dbReference>
<dbReference type="EMBL" id="RHHT01000077">
    <property type="protein sequence ID" value="RNB69065.1"/>
    <property type="molecule type" value="Genomic_DNA"/>
</dbReference>
<dbReference type="SUPFAM" id="SSF54593">
    <property type="entry name" value="Glyoxalase/Bleomycin resistance protein/Dihydroxybiphenyl dioxygenase"/>
    <property type="match status" value="1"/>
</dbReference>
<proteinExistence type="predicted"/>
<protein>
    <submittedName>
        <fullName evidence="2">Glyoxalase/bleomycin resistance/extradiol dioxygenase family protein</fullName>
    </submittedName>
</protein>
<evidence type="ECO:0000259" key="1">
    <source>
        <dbReference type="PROSITE" id="PS51819"/>
    </source>
</evidence>
<dbReference type="RefSeq" id="WP_122915633.1">
    <property type="nucleotide sequence ID" value="NZ_RHHT01000077.1"/>
</dbReference>
<dbReference type="InterPro" id="IPR029068">
    <property type="entry name" value="Glyas_Bleomycin-R_OHBP_Dase"/>
</dbReference>
<gene>
    <name evidence="2" type="ORF">EDM58_24325</name>
</gene>
<dbReference type="AlphaFoldDB" id="A0A3M8C294"/>
<dbReference type="Gene3D" id="3.30.720.120">
    <property type="match status" value="1"/>
</dbReference>
<dbReference type="GO" id="GO:0051213">
    <property type="term" value="F:dioxygenase activity"/>
    <property type="evidence" value="ECO:0007669"/>
    <property type="project" value="UniProtKB-KW"/>
</dbReference>
<dbReference type="Gene3D" id="3.30.720.110">
    <property type="match status" value="1"/>
</dbReference>
<evidence type="ECO:0000313" key="2">
    <source>
        <dbReference type="EMBL" id="RNB69065.1"/>
    </source>
</evidence>
<keyword evidence="2" id="KW-0223">Dioxygenase</keyword>
<sequence>MLTTSFYPVVLTEDVTGSAAFYCEHFGFEKVYEADWYVSLRVPADAGQIPFELAILNASHPTIPAAYRKNVQGLILNFEVKDVNAQYQRLIIERKLPLELDIRDEEFGQRHFITRDPNGVLLDIITVIPPSKAQSAQYLEKIWSE</sequence>
<accession>A0A3M8C294</accession>
<organism evidence="2 3">
    <name type="scientific">Brevibacillus panacihumi</name>
    <dbReference type="NCBI Taxonomy" id="497735"/>
    <lineage>
        <taxon>Bacteria</taxon>
        <taxon>Bacillati</taxon>
        <taxon>Bacillota</taxon>
        <taxon>Bacilli</taxon>
        <taxon>Bacillales</taxon>
        <taxon>Paenibacillaceae</taxon>
        <taxon>Brevibacillus</taxon>
    </lineage>
</organism>
<dbReference type="Pfam" id="PF00903">
    <property type="entry name" value="Glyoxalase"/>
    <property type="match status" value="1"/>
</dbReference>
<dbReference type="InterPro" id="IPR004360">
    <property type="entry name" value="Glyas_Fos-R_dOase_dom"/>
</dbReference>
<keyword evidence="2" id="KW-0560">Oxidoreductase</keyword>